<dbReference type="Proteomes" id="UP001056336">
    <property type="component" value="Chromosome"/>
</dbReference>
<dbReference type="RefSeq" id="WP_249772890.1">
    <property type="nucleotide sequence ID" value="NZ_CP097332.1"/>
</dbReference>
<feature type="compositionally biased region" description="Low complexity" evidence="1">
    <location>
        <begin position="21"/>
        <end position="36"/>
    </location>
</feature>
<evidence type="ECO:0000256" key="1">
    <source>
        <dbReference type="SAM" id="MobiDB-lite"/>
    </source>
</evidence>
<protein>
    <submittedName>
        <fullName evidence="2">Uncharacterized protein</fullName>
    </submittedName>
</protein>
<evidence type="ECO:0000313" key="3">
    <source>
        <dbReference type="Proteomes" id="UP001056336"/>
    </source>
</evidence>
<proteinExistence type="predicted"/>
<feature type="compositionally biased region" description="Basic and acidic residues" evidence="1">
    <location>
        <begin position="54"/>
        <end position="69"/>
    </location>
</feature>
<reference evidence="2" key="2">
    <citation type="submission" date="2022-05" db="EMBL/GenBank/DDBJ databases">
        <authorList>
            <person name="Kim J.-S."/>
            <person name="Lee K."/>
            <person name="Suh M."/>
            <person name="Eom M."/>
            <person name="Kim J.-S."/>
            <person name="Kim D.-S."/>
            <person name="Ko S.-H."/>
            <person name="Shin Y."/>
            <person name="Lee J.-S."/>
        </authorList>
    </citation>
    <scope>NUCLEOTIDE SEQUENCE</scope>
    <source>
        <strain evidence="2">N237</strain>
    </source>
</reference>
<accession>A0ABY4QZV5</accession>
<reference evidence="2" key="1">
    <citation type="journal article" date="2018" name="Int. J. Syst. Evol. Microbiol.">
        <title>Jatrophihabitans telluris sp. nov., isolated from sediment soil of lava forest wetlands and the emended description of the genus Jatrophihabitans.</title>
        <authorList>
            <person name="Lee K.C."/>
            <person name="Suh M.K."/>
            <person name="Eom M.K."/>
            <person name="Kim K.K."/>
            <person name="Kim J.S."/>
            <person name="Kim D.S."/>
            <person name="Ko S.H."/>
            <person name="Shin Y.K."/>
            <person name="Lee J.S."/>
        </authorList>
    </citation>
    <scope>NUCLEOTIDE SEQUENCE</scope>
    <source>
        <strain evidence="2">N237</strain>
    </source>
</reference>
<gene>
    <name evidence="2" type="ORF">M6D93_03100</name>
</gene>
<feature type="compositionally biased region" description="Polar residues" evidence="1">
    <location>
        <begin position="41"/>
        <end position="50"/>
    </location>
</feature>
<dbReference type="EMBL" id="CP097332">
    <property type="protein sequence ID" value="UQX88994.1"/>
    <property type="molecule type" value="Genomic_DNA"/>
</dbReference>
<feature type="region of interest" description="Disordered" evidence="1">
    <location>
        <begin position="1"/>
        <end position="77"/>
    </location>
</feature>
<organism evidence="2 3">
    <name type="scientific">Jatrophihabitans telluris</name>
    <dbReference type="NCBI Taxonomy" id="2038343"/>
    <lineage>
        <taxon>Bacteria</taxon>
        <taxon>Bacillati</taxon>
        <taxon>Actinomycetota</taxon>
        <taxon>Actinomycetes</taxon>
        <taxon>Jatrophihabitantales</taxon>
        <taxon>Jatrophihabitantaceae</taxon>
        <taxon>Jatrophihabitans</taxon>
    </lineage>
</organism>
<keyword evidence="3" id="KW-1185">Reference proteome</keyword>
<name>A0ABY4QZV5_9ACTN</name>
<evidence type="ECO:0000313" key="2">
    <source>
        <dbReference type="EMBL" id="UQX88994.1"/>
    </source>
</evidence>
<sequence>MSTDPNNKPLMSGRNDDASDSSDSSDTTNAPASSAPEQAEHTGQTGQTGQAIPDPRETDHPAGDEHAEANAENEPPG</sequence>